<accession>A0ABS7UIC3</accession>
<evidence type="ECO:0000256" key="4">
    <source>
        <dbReference type="ARBA" id="ARBA00022438"/>
    </source>
</evidence>
<dbReference type="EC" id="3.4.11.10" evidence="8"/>
<feature type="binding site" evidence="8">
    <location>
        <position position="353"/>
    </location>
    <ligand>
        <name>Mn(2+)</name>
        <dbReference type="ChEBI" id="CHEBI:29035"/>
        <label>2</label>
    </ligand>
</feature>
<keyword evidence="8" id="KW-0479">Metal-binding</keyword>
<dbReference type="Pfam" id="PF00883">
    <property type="entry name" value="Peptidase_M17"/>
    <property type="match status" value="1"/>
</dbReference>
<dbReference type="EMBL" id="JAIQZJ010000013">
    <property type="protein sequence ID" value="MBZ5740352.1"/>
    <property type="molecule type" value="Genomic_DNA"/>
</dbReference>
<dbReference type="EC" id="3.4.11.1" evidence="8"/>
<dbReference type="HAMAP" id="MF_00181">
    <property type="entry name" value="Cytosol_peptidase_M17"/>
    <property type="match status" value="1"/>
</dbReference>
<evidence type="ECO:0000256" key="5">
    <source>
        <dbReference type="ARBA" id="ARBA00022670"/>
    </source>
</evidence>
<evidence type="ECO:0000256" key="1">
    <source>
        <dbReference type="ARBA" id="ARBA00000135"/>
    </source>
</evidence>
<dbReference type="PRINTS" id="PR00481">
    <property type="entry name" value="LAMNOPPTDASE"/>
</dbReference>
<evidence type="ECO:0000256" key="8">
    <source>
        <dbReference type="HAMAP-Rule" id="MF_00181"/>
    </source>
</evidence>
<keyword evidence="6 8" id="KW-0378">Hydrolase</keyword>
<evidence type="ECO:0000313" key="11">
    <source>
        <dbReference type="Proteomes" id="UP000780875"/>
    </source>
</evidence>
<feature type="active site" evidence="8">
    <location>
        <position position="355"/>
    </location>
</feature>
<dbReference type="Proteomes" id="UP000780875">
    <property type="component" value="Unassembled WGS sequence"/>
</dbReference>
<feature type="binding site" evidence="8">
    <location>
        <position position="353"/>
    </location>
    <ligand>
        <name>Mn(2+)</name>
        <dbReference type="ChEBI" id="CHEBI:29035"/>
        <label>1</label>
    </ligand>
</feature>
<feature type="binding site" evidence="8">
    <location>
        <position position="292"/>
    </location>
    <ligand>
        <name>Mn(2+)</name>
        <dbReference type="ChEBI" id="CHEBI:29035"/>
        <label>2</label>
    </ligand>
</feature>
<comment type="subcellular location">
    <subcellularLocation>
        <location evidence="8">Cytoplasm</location>
    </subcellularLocation>
</comment>
<feature type="binding site" evidence="8">
    <location>
        <position position="274"/>
    </location>
    <ligand>
        <name>Mn(2+)</name>
        <dbReference type="ChEBI" id="CHEBI:29035"/>
        <label>2</label>
    </ligand>
</feature>
<dbReference type="RefSeq" id="WP_224124712.1">
    <property type="nucleotide sequence ID" value="NZ_JAIQZJ010000013.1"/>
</dbReference>
<evidence type="ECO:0000259" key="9">
    <source>
        <dbReference type="PROSITE" id="PS00631"/>
    </source>
</evidence>
<evidence type="ECO:0000256" key="2">
    <source>
        <dbReference type="ARBA" id="ARBA00000967"/>
    </source>
</evidence>
<evidence type="ECO:0000256" key="6">
    <source>
        <dbReference type="ARBA" id="ARBA00022801"/>
    </source>
</evidence>
<proteinExistence type="inferred from homology"/>
<dbReference type="Pfam" id="PF02789">
    <property type="entry name" value="Peptidase_M17_N"/>
    <property type="match status" value="1"/>
</dbReference>
<dbReference type="NCBIfam" id="NF002073">
    <property type="entry name" value="PRK00913.1-2"/>
    <property type="match status" value="1"/>
</dbReference>
<comment type="function">
    <text evidence="7 8">Presumably involved in the processing and regular turnover of intracellular proteins. Catalyzes the removal of unsubstituted N-terminal amino acids from various peptides.</text>
</comment>
<dbReference type="PANTHER" id="PTHR11963:SF23">
    <property type="entry name" value="CYTOSOL AMINOPEPTIDASE"/>
    <property type="match status" value="1"/>
</dbReference>
<dbReference type="Gene3D" id="3.40.220.10">
    <property type="entry name" value="Leucine Aminopeptidase, subunit E, domain 1"/>
    <property type="match status" value="1"/>
</dbReference>
<feature type="active site" evidence="8">
    <location>
        <position position="281"/>
    </location>
</feature>
<keyword evidence="5 8" id="KW-0645">Protease</keyword>
<name>A0ABS7UIC3_9ACTN</name>
<feature type="binding site" evidence="8">
    <location>
        <position position="351"/>
    </location>
    <ligand>
        <name>Mn(2+)</name>
        <dbReference type="ChEBI" id="CHEBI:29035"/>
        <label>1</label>
    </ligand>
</feature>
<dbReference type="InterPro" id="IPR043472">
    <property type="entry name" value="Macro_dom-like"/>
</dbReference>
<dbReference type="InterPro" id="IPR000819">
    <property type="entry name" value="Peptidase_M17_C"/>
</dbReference>
<dbReference type="Gene3D" id="3.40.630.10">
    <property type="entry name" value="Zn peptidases"/>
    <property type="match status" value="1"/>
</dbReference>
<feature type="domain" description="Cytosol aminopeptidase" evidence="9">
    <location>
        <begin position="349"/>
        <end position="356"/>
    </location>
</feature>
<evidence type="ECO:0000256" key="3">
    <source>
        <dbReference type="ARBA" id="ARBA00009528"/>
    </source>
</evidence>
<keyword evidence="8" id="KW-0464">Manganese</keyword>
<feature type="binding site" evidence="8">
    <location>
        <position position="274"/>
    </location>
    <ligand>
        <name>Mn(2+)</name>
        <dbReference type="ChEBI" id="CHEBI:29035"/>
        <label>1</label>
    </ligand>
</feature>
<comment type="similarity">
    <text evidence="3 8">Belongs to the peptidase M17 family.</text>
</comment>
<keyword evidence="4 8" id="KW-0031">Aminopeptidase</keyword>
<dbReference type="PROSITE" id="PS00631">
    <property type="entry name" value="CYTOSOL_AP"/>
    <property type="match status" value="1"/>
</dbReference>
<feature type="binding site" evidence="8">
    <location>
        <position position="269"/>
    </location>
    <ligand>
        <name>Mn(2+)</name>
        <dbReference type="ChEBI" id="CHEBI:29035"/>
        <label>2</label>
    </ligand>
</feature>
<dbReference type="SUPFAM" id="SSF53187">
    <property type="entry name" value="Zn-dependent exopeptidases"/>
    <property type="match status" value="1"/>
</dbReference>
<protein>
    <recommendedName>
        <fullName evidence="8">Probable cytosol aminopeptidase</fullName>
        <ecNumber evidence="8">3.4.11.1</ecNumber>
    </recommendedName>
    <alternativeName>
        <fullName evidence="8">Leucine aminopeptidase</fullName>
        <shortName evidence="8">LAP</shortName>
        <ecNumber evidence="8">3.4.11.10</ecNumber>
    </alternativeName>
    <alternativeName>
        <fullName evidence="8">Leucyl aminopeptidase</fullName>
    </alternativeName>
</protein>
<dbReference type="PANTHER" id="PTHR11963">
    <property type="entry name" value="LEUCINE AMINOPEPTIDASE-RELATED"/>
    <property type="match status" value="1"/>
</dbReference>
<organism evidence="10 11">
    <name type="scientific">Nocardioides mangrovi</name>
    <dbReference type="NCBI Taxonomy" id="2874580"/>
    <lineage>
        <taxon>Bacteria</taxon>
        <taxon>Bacillati</taxon>
        <taxon>Actinomycetota</taxon>
        <taxon>Actinomycetes</taxon>
        <taxon>Propionibacteriales</taxon>
        <taxon>Nocardioidaceae</taxon>
        <taxon>Nocardioides</taxon>
    </lineage>
</organism>
<reference evidence="10 11" key="1">
    <citation type="submission" date="2021-09" db="EMBL/GenBank/DDBJ databases">
        <title>Whole genome sequence of Nocardioides sp. GBK3QG-3.</title>
        <authorList>
            <person name="Tuo L."/>
        </authorList>
    </citation>
    <scope>NUCLEOTIDE SEQUENCE [LARGE SCALE GENOMIC DNA]</scope>
    <source>
        <strain evidence="10 11">GBK3QG-3</strain>
    </source>
</reference>
<dbReference type="InterPro" id="IPR011356">
    <property type="entry name" value="Leucine_aapep/pepB"/>
</dbReference>
<sequence length="502" mass="51438">MTSYTLRSASPAKTRCDAVVVGVLQTSDGPELAPGGEDVAKAYGRKLRPLLSTLGVTGKSGDVVKVPTTGTLSSPLLVLVGLGRQVTPSAVRRAAGVAARTVANAASVAIALPADGPDQVRAATEGFLLGGYTFTTYKSGAAKKDADKKAPGEVVVLSGTARRKDTIAAFEAAQVVARAVATTRDWVNTPPGDLRPPAFADAVVAATKEVTKGRGAPKIGITVHDEKQLAELGCGGILGVGLGSDAPPRLVELTYAPKGATKHVALVGKGITFDSGGLSIKPAQSMHEMKSDMAGAAAVVQATLAIAELGLPVKVSTFVPMAENMVSGTAMRPGDILTMYGGTTVEVLNTDAEGRLILGDALVRATEKKPDVIIDVATLTGHMVVALGDRVSGVMGSTDIVDAVVATADAAGEEMWPMPIPESMVERVHSSKIADLAQHDWIRWGGGLYAGAFLREFTGGLPWAHLDIAGPSFNSGGPWGHVTPGGTGVAVSTLVDYVRSLA</sequence>
<keyword evidence="8" id="KW-0963">Cytoplasm</keyword>
<keyword evidence="11" id="KW-1185">Reference proteome</keyword>
<comment type="catalytic activity">
    <reaction evidence="2 8">
        <text>Release of an N-terminal amino acid, preferentially leucine, but not glutamic or aspartic acids.</text>
        <dbReference type="EC" id="3.4.11.10"/>
    </reaction>
</comment>
<evidence type="ECO:0000256" key="7">
    <source>
        <dbReference type="ARBA" id="ARBA00049972"/>
    </source>
</evidence>
<comment type="caution">
    <text evidence="10">The sequence shown here is derived from an EMBL/GenBank/DDBJ whole genome shotgun (WGS) entry which is preliminary data.</text>
</comment>
<dbReference type="GO" id="GO:0004177">
    <property type="term" value="F:aminopeptidase activity"/>
    <property type="evidence" value="ECO:0007669"/>
    <property type="project" value="UniProtKB-KW"/>
</dbReference>
<dbReference type="InterPro" id="IPR023042">
    <property type="entry name" value="Peptidase_M17_leu_NH2_pept"/>
</dbReference>
<dbReference type="SUPFAM" id="SSF52949">
    <property type="entry name" value="Macro domain-like"/>
    <property type="match status" value="1"/>
</dbReference>
<gene>
    <name evidence="8" type="primary">pepA</name>
    <name evidence="10" type="ORF">K8U61_19415</name>
</gene>
<dbReference type="CDD" id="cd00433">
    <property type="entry name" value="Peptidase_M17"/>
    <property type="match status" value="1"/>
</dbReference>
<comment type="catalytic activity">
    <reaction evidence="1 8">
        <text>Release of an N-terminal amino acid, Xaa-|-Yaa-, in which Xaa is preferably Leu, but may be other amino acids including Pro although not Arg or Lys, and Yaa may be Pro. Amino acid amides and methyl esters are also readily hydrolyzed, but rates on arylamides are exceedingly low.</text>
        <dbReference type="EC" id="3.4.11.1"/>
    </reaction>
</comment>
<comment type="cofactor">
    <cofactor evidence="8">
        <name>Mn(2+)</name>
        <dbReference type="ChEBI" id="CHEBI:29035"/>
    </cofactor>
    <text evidence="8">Binds 2 manganese ions per subunit.</text>
</comment>
<dbReference type="InterPro" id="IPR008283">
    <property type="entry name" value="Peptidase_M17_N"/>
</dbReference>
<evidence type="ECO:0000313" key="10">
    <source>
        <dbReference type="EMBL" id="MBZ5740352.1"/>
    </source>
</evidence>